<dbReference type="VEuPathDB" id="FungiDB:RhiirFUN_006369"/>
<dbReference type="EMBL" id="LLXI01001005">
    <property type="protein sequence ID" value="PKY51337.1"/>
    <property type="molecule type" value="Genomic_DNA"/>
</dbReference>
<reference evidence="3 4" key="1">
    <citation type="submission" date="2015-10" db="EMBL/GenBank/DDBJ databases">
        <title>Genome analyses suggest a sexual origin of heterokaryosis in a supposedly ancient asexual fungus.</title>
        <authorList>
            <person name="Ropars J."/>
            <person name="Sedzielewska K."/>
            <person name="Noel J."/>
            <person name="Charron P."/>
            <person name="Farinelli L."/>
            <person name="Marton T."/>
            <person name="Kruger M."/>
            <person name="Pelin A."/>
            <person name="Brachmann A."/>
            <person name="Corradi N."/>
        </authorList>
    </citation>
    <scope>NUCLEOTIDE SEQUENCE [LARGE SCALE GENOMIC DNA]</scope>
    <source>
        <strain evidence="3 4">A4</strain>
    </source>
</reference>
<evidence type="ECO:0000256" key="1">
    <source>
        <dbReference type="SAM" id="Coils"/>
    </source>
</evidence>
<dbReference type="VEuPathDB" id="FungiDB:RhiirA1_535781"/>
<accession>A0A2I1GXH6</accession>
<dbReference type="VEuPathDB" id="FungiDB:RhiirFUN_023239"/>
<feature type="compositionally biased region" description="Basic residues" evidence="2">
    <location>
        <begin position="221"/>
        <end position="238"/>
    </location>
</feature>
<gene>
    <name evidence="3" type="ORF">RhiirA4_493611</name>
</gene>
<evidence type="ECO:0000313" key="3">
    <source>
        <dbReference type="EMBL" id="PKY51337.1"/>
    </source>
</evidence>
<organism evidence="3 4">
    <name type="scientific">Rhizophagus irregularis</name>
    <dbReference type="NCBI Taxonomy" id="588596"/>
    <lineage>
        <taxon>Eukaryota</taxon>
        <taxon>Fungi</taxon>
        <taxon>Fungi incertae sedis</taxon>
        <taxon>Mucoromycota</taxon>
        <taxon>Glomeromycotina</taxon>
        <taxon>Glomeromycetes</taxon>
        <taxon>Glomerales</taxon>
        <taxon>Glomeraceae</taxon>
        <taxon>Rhizophagus</taxon>
    </lineage>
</organism>
<name>A0A2I1GXH6_9GLOM</name>
<feature type="region of interest" description="Disordered" evidence="2">
    <location>
        <begin position="212"/>
        <end position="249"/>
    </location>
</feature>
<proteinExistence type="predicted"/>
<keyword evidence="1" id="KW-0175">Coiled coil</keyword>
<comment type="caution">
    <text evidence="3">The sequence shown here is derived from an EMBL/GenBank/DDBJ whole genome shotgun (WGS) entry which is preliminary data.</text>
</comment>
<dbReference type="Proteomes" id="UP000234323">
    <property type="component" value="Unassembled WGS sequence"/>
</dbReference>
<protein>
    <submittedName>
        <fullName evidence="3">Uncharacterized protein</fullName>
    </submittedName>
</protein>
<dbReference type="VEuPathDB" id="FungiDB:FUN_022316"/>
<dbReference type="AlphaFoldDB" id="A0A2I1GXH6"/>
<sequence>MSENNDKTKEEFVKQYLKEYFRSFIGAELEYWTDFYKAYETRKRIDIAEYETTYLEKDEIYGPGKMPKGVLSERCEQDRNFYIAASNIFTIKLGAENIKKILEKIFRENSERGAANNESPPDWISEKEYLTDKIRSLENELESYFGVTEDIMEGKKMNKELEEKLEETIRSNNQDKERIISLNNDLKIERERIKSLENDVIRLEKLEKKSLTSEVANSSKQKSKTKRHNRRKKSKNKKSSTQEIEKRKIAEIPVQTTSDDQFLDKHFAAQSRDLKFYDFPAYWKDETIYEMLKKVGYIERLEVKWNYKYRTVRARIRLTKEMDEKFVKGGSNIALTRNDRTYFFRMFDAKLDASAIKRRYEWQAYKKLDKEELDQKDEKIIKDYNAALGGHFAKVIKINKIKYILMYFNNENDLLKAIYRSTMEEDLGKGLKIKLQDELIGDEGTYKRRSGINRFKIPTQTRAKDKFVDARSDVLSTIPRTEEEHQEIDDLNNNFSGRLEQINNKDKKLAE</sequence>
<keyword evidence="4" id="KW-1185">Reference proteome</keyword>
<evidence type="ECO:0000313" key="4">
    <source>
        <dbReference type="Proteomes" id="UP000234323"/>
    </source>
</evidence>
<feature type="coiled-coil region" evidence="1">
    <location>
        <begin position="151"/>
        <end position="206"/>
    </location>
</feature>
<evidence type="ECO:0000256" key="2">
    <source>
        <dbReference type="SAM" id="MobiDB-lite"/>
    </source>
</evidence>